<dbReference type="STRING" id="991.IW20_19515"/>
<evidence type="ECO:0000313" key="13">
    <source>
        <dbReference type="EMBL" id="OXA93678.1"/>
    </source>
</evidence>
<evidence type="ECO:0000256" key="6">
    <source>
        <dbReference type="ARBA" id="ARBA00022777"/>
    </source>
</evidence>
<name>A0A086A462_FLAHY</name>
<evidence type="ECO:0000256" key="8">
    <source>
        <dbReference type="ARBA" id="ARBA00023134"/>
    </source>
</evidence>
<evidence type="ECO:0000259" key="11">
    <source>
        <dbReference type="PROSITE" id="PS51424"/>
    </source>
</evidence>
<dbReference type="Pfam" id="PF16095">
    <property type="entry name" value="COR-A"/>
    <property type="match status" value="1"/>
</dbReference>
<gene>
    <name evidence="13" type="ORF">B0A62_13080</name>
    <name evidence="12" type="ORF">IW20_19515</name>
</gene>
<proteinExistence type="predicted"/>
<evidence type="ECO:0000256" key="2">
    <source>
        <dbReference type="ARBA" id="ARBA00022527"/>
    </source>
</evidence>
<sequence>MNFTKGEQTAIDRIENVRNNKLLYLDLRGLNLNRIPVDISDLSYVLDIDLSHNNFWTFPKEIGVLENLQYLNFSYNNLIDIYFEYGLQYNMRELDISNNLLNFVPDELDYLNNEVNIFFKNNPFLGNLPPELIENDNLSYIRFYQDSLRTAENKTRLFETKILLVGRGDVGKTTILNKLVDKDFVVEIGKEASTHGINIKSYTENVFYPACYPHYNKIIDGENLHIMLEIDKETEDMDEDLKDSDLEIYEFIHVADYYDGMDMPLDLIIGNEPWIEYDSKIHFEKEIKVNVWDFGGQEMLYSTHQFFLTKRSIYIFVWDPRTDNDEENFEYWLSIINRLGNESPVIVLMNKSDIRIKVIDETLLKSKFKNIVAFHNLSCSDNSGFEYLLNRINLVISEQKHIGTELPKTWNSIRENLKNSNRDYLTLSEFKHFLKTSDPEEINYIAGFLCDLGDIIYFGQDYGLKDIIVLNPNWLTAAIYELIHSLEIQKSKGAFNLGELSSLLDLECYPEEKHFQIVTLMEKFEICFQILGSHNNYIIPVLLSPTPPDSLKISEFDVPEALKFTIKYSFMPSGVIERIICRLNFYLEGENYWKCGAVFITEVSRGIIQLDRFKKTISISVVGGLQADLFSIIKHALDMIHADLKLRDIDFEELYSCNCSECAVSETPTTFARKVLLKFMEKDKEFIQCQKSIEDIKINNILAGFKSVKNENSLVRKFIDAASKLQSRKMMLSGFNENKVNIYYQDLLYPLLKLKNISAKEQSMMGASASLKGFGQIDMAVEDADGIPKSIFEGFFLSGLHTDVIKKHFDKTIQNYDANGLHEKYMGIYCKSASFINLFKNYTEYIKSFAGSSVQDIEILETSNISKFYVQGSEIKLLRTDYRRSGQKLHLYHILINIFIPE</sequence>
<keyword evidence="4" id="KW-0677">Repeat</keyword>
<dbReference type="PROSITE" id="PS51450">
    <property type="entry name" value="LRR"/>
    <property type="match status" value="1"/>
</dbReference>
<dbReference type="eggNOG" id="COG4886">
    <property type="taxonomic scope" value="Bacteria"/>
</dbReference>
<dbReference type="AlphaFoldDB" id="A0A086A462"/>
<evidence type="ECO:0000256" key="1">
    <source>
        <dbReference type="ARBA" id="ARBA00012513"/>
    </source>
</evidence>
<dbReference type="Pfam" id="PF25497">
    <property type="entry name" value="COR-B"/>
    <property type="match status" value="1"/>
</dbReference>
<evidence type="ECO:0000256" key="9">
    <source>
        <dbReference type="ARBA" id="ARBA00047899"/>
    </source>
</evidence>
<evidence type="ECO:0000256" key="10">
    <source>
        <dbReference type="ARBA" id="ARBA00048679"/>
    </source>
</evidence>
<dbReference type="Gene3D" id="3.80.10.10">
    <property type="entry name" value="Ribonuclease Inhibitor"/>
    <property type="match status" value="1"/>
</dbReference>
<dbReference type="EC" id="2.7.11.1" evidence="1"/>
<dbReference type="Proteomes" id="UP000198424">
    <property type="component" value="Unassembled WGS sequence"/>
</dbReference>
<comment type="catalytic activity">
    <reaction evidence="10">
        <text>L-seryl-[protein] + ATP = O-phospho-L-seryl-[protein] + ADP + H(+)</text>
        <dbReference type="Rhea" id="RHEA:17989"/>
        <dbReference type="Rhea" id="RHEA-COMP:9863"/>
        <dbReference type="Rhea" id="RHEA-COMP:11604"/>
        <dbReference type="ChEBI" id="CHEBI:15378"/>
        <dbReference type="ChEBI" id="CHEBI:29999"/>
        <dbReference type="ChEBI" id="CHEBI:30616"/>
        <dbReference type="ChEBI" id="CHEBI:83421"/>
        <dbReference type="ChEBI" id="CHEBI:456216"/>
        <dbReference type="EC" id="2.7.11.1"/>
    </reaction>
</comment>
<dbReference type="PANTHER" id="PTHR47679">
    <property type="entry name" value="PROTEIN TORNADO 1"/>
    <property type="match status" value="1"/>
</dbReference>
<dbReference type="eggNOG" id="COG1100">
    <property type="taxonomic scope" value="Bacteria"/>
</dbReference>
<dbReference type="GO" id="GO:0005524">
    <property type="term" value="F:ATP binding"/>
    <property type="evidence" value="ECO:0007669"/>
    <property type="project" value="UniProtKB-KW"/>
</dbReference>
<keyword evidence="3" id="KW-0808">Transferase</keyword>
<dbReference type="EMBL" id="JPRM01000035">
    <property type="protein sequence ID" value="KFF11476.1"/>
    <property type="molecule type" value="Genomic_DNA"/>
</dbReference>
<dbReference type="Gene3D" id="3.30.310.200">
    <property type="match status" value="1"/>
</dbReference>
<dbReference type="InterPro" id="IPR020859">
    <property type="entry name" value="ROC"/>
</dbReference>
<dbReference type="SUPFAM" id="SSF52540">
    <property type="entry name" value="P-loop containing nucleoside triphosphate hydrolases"/>
    <property type="match status" value="1"/>
</dbReference>
<dbReference type="InterPro" id="IPR057263">
    <property type="entry name" value="COR-B"/>
</dbReference>
<comment type="catalytic activity">
    <reaction evidence="9">
        <text>L-threonyl-[protein] + ATP = O-phospho-L-threonyl-[protein] + ADP + H(+)</text>
        <dbReference type="Rhea" id="RHEA:46608"/>
        <dbReference type="Rhea" id="RHEA-COMP:11060"/>
        <dbReference type="Rhea" id="RHEA-COMP:11605"/>
        <dbReference type="ChEBI" id="CHEBI:15378"/>
        <dbReference type="ChEBI" id="CHEBI:30013"/>
        <dbReference type="ChEBI" id="CHEBI:30616"/>
        <dbReference type="ChEBI" id="CHEBI:61977"/>
        <dbReference type="ChEBI" id="CHEBI:456216"/>
        <dbReference type="EC" id="2.7.11.1"/>
    </reaction>
</comment>
<accession>A0A086A462</accession>
<comment type="caution">
    <text evidence="12">The sequence shown here is derived from an EMBL/GenBank/DDBJ whole genome shotgun (WGS) entry which is preliminary data.</text>
</comment>
<evidence type="ECO:0000256" key="3">
    <source>
        <dbReference type="ARBA" id="ARBA00022679"/>
    </source>
</evidence>
<feature type="domain" description="Roc" evidence="11">
    <location>
        <begin position="153"/>
        <end position="399"/>
    </location>
</feature>
<evidence type="ECO:0000313" key="12">
    <source>
        <dbReference type="EMBL" id="KFF11476.1"/>
    </source>
</evidence>
<evidence type="ECO:0000256" key="7">
    <source>
        <dbReference type="ARBA" id="ARBA00022840"/>
    </source>
</evidence>
<keyword evidence="8" id="KW-0342">GTP-binding</keyword>
<dbReference type="OrthoDB" id="1148122at2"/>
<dbReference type="Proteomes" id="UP000028712">
    <property type="component" value="Unassembled WGS sequence"/>
</dbReference>
<dbReference type="Gene3D" id="1.10.10.2200">
    <property type="match status" value="1"/>
</dbReference>
<reference evidence="13 15" key="2">
    <citation type="submission" date="2016-11" db="EMBL/GenBank/DDBJ databases">
        <title>Whole genomes of Flavobacteriaceae.</title>
        <authorList>
            <person name="Stine C."/>
            <person name="Li C."/>
            <person name="Tadesse D."/>
        </authorList>
    </citation>
    <scope>NUCLEOTIDE SEQUENCE [LARGE SCALE GENOMIC DNA]</scope>
    <source>
        <strain evidence="13 15">ATCC 29551</strain>
    </source>
</reference>
<dbReference type="InterPro" id="IPR001611">
    <property type="entry name" value="Leu-rich_rpt"/>
</dbReference>
<evidence type="ECO:0000256" key="4">
    <source>
        <dbReference type="ARBA" id="ARBA00022737"/>
    </source>
</evidence>
<dbReference type="PANTHER" id="PTHR47679:SF2">
    <property type="entry name" value="C-TERMINAL OF ROC (COR) DOMAIN-CONTAINING PROTEIN"/>
    <property type="match status" value="1"/>
</dbReference>
<keyword evidence="5" id="KW-0547">Nucleotide-binding</keyword>
<keyword evidence="15" id="KW-1185">Reference proteome</keyword>
<dbReference type="InterPro" id="IPR032675">
    <property type="entry name" value="LRR_dom_sf"/>
</dbReference>
<evidence type="ECO:0000313" key="14">
    <source>
        <dbReference type="Proteomes" id="UP000028712"/>
    </source>
</evidence>
<reference evidence="12 14" key="1">
    <citation type="submission" date="2014-07" db="EMBL/GenBank/DDBJ databases">
        <title>Genome of Flavobacterium hydatis DSM 2063.</title>
        <authorList>
            <person name="Pipes S.E."/>
            <person name="Stropko S.J."/>
            <person name="Newman J.D."/>
        </authorList>
    </citation>
    <scope>NUCLEOTIDE SEQUENCE [LARGE SCALE GENOMIC DNA]</scope>
    <source>
        <strain evidence="12 14">DSM 2063</strain>
    </source>
</reference>
<dbReference type="GO" id="GO:0004674">
    <property type="term" value="F:protein serine/threonine kinase activity"/>
    <property type="evidence" value="ECO:0007669"/>
    <property type="project" value="UniProtKB-KW"/>
</dbReference>
<dbReference type="InterPro" id="IPR032171">
    <property type="entry name" value="COR-A"/>
</dbReference>
<dbReference type="Gene3D" id="3.40.50.300">
    <property type="entry name" value="P-loop containing nucleotide triphosphate hydrolases"/>
    <property type="match status" value="1"/>
</dbReference>
<dbReference type="InterPro" id="IPR036388">
    <property type="entry name" value="WH-like_DNA-bd_sf"/>
</dbReference>
<evidence type="ECO:0000313" key="15">
    <source>
        <dbReference type="Proteomes" id="UP000198424"/>
    </source>
</evidence>
<protein>
    <recommendedName>
        <fullName evidence="1">non-specific serine/threonine protein kinase</fullName>
        <ecNumber evidence="1">2.7.11.1</ecNumber>
    </recommendedName>
</protein>
<dbReference type="EMBL" id="MUGY01000013">
    <property type="protein sequence ID" value="OXA93678.1"/>
    <property type="molecule type" value="Genomic_DNA"/>
</dbReference>
<dbReference type="Pfam" id="PF08477">
    <property type="entry name" value="Roc"/>
    <property type="match status" value="1"/>
</dbReference>
<keyword evidence="6" id="KW-0418">Kinase</keyword>
<dbReference type="InterPro" id="IPR027417">
    <property type="entry name" value="P-loop_NTPase"/>
</dbReference>
<evidence type="ECO:0000256" key="5">
    <source>
        <dbReference type="ARBA" id="ARBA00022741"/>
    </source>
</evidence>
<dbReference type="Gene3D" id="1.10.10.10">
    <property type="entry name" value="Winged helix-like DNA-binding domain superfamily/Winged helix DNA-binding domain"/>
    <property type="match status" value="1"/>
</dbReference>
<dbReference type="PROSITE" id="PS51424">
    <property type="entry name" value="ROC"/>
    <property type="match status" value="1"/>
</dbReference>
<dbReference type="SUPFAM" id="SSF52058">
    <property type="entry name" value="L domain-like"/>
    <property type="match status" value="1"/>
</dbReference>
<organism evidence="12 14">
    <name type="scientific">Flavobacterium hydatis</name>
    <name type="common">Cytophaga aquatilis</name>
    <dbReference type="NCBI Taxonomy" id="991"/>
    <lineage>
        <taxon>Bacteria</taxon>
        <taxon>Pseudomonadati</taxon>
        <taxon>Bacteroidota</taxon>
        <taxon>Flavobacteriia</taxon>
        <taxon>Flavobacteriales</taxon>
        <taxon>Flavobacteriaceae</taxon>
        <taxon>Flavobacterium</taxon>
    </lineage>
</organism>
<keyword evidence="7" id="KW-0067">ATP-binding</keyword>
<keyword evidence="2" id="KW-0723">Serine/threonine-protein kinase</keyword>